<feature type="region of interest" description="Disordered" evidence="5">
    <location>
        <begin position="824"/>
        <end position="883"/>
    </location>
</feature>
<dbReference type="AlphaFoldDB" id="A0A550CCT5"/>
<dbReference type="Gene3D" id="3.30.40.10">
    <property type="entry name" value="Zinc/RING finger domain, C3HC4 (zinc finger)"/>
    <property type="match status" value="1"/>
</dbReference>
<evidence type="ECO:0000313" key="8">
    <source>
        <dbReference type="Proteomes" id="UP000320762"/>
    </source>
</evidence>
<feature type="compositionally biased region" description="Low complexity" evidence="5">
    <location>
        <begin position="262"/>
        <end position="278"/>
    </location>
</feature>
<dbReference type="PANTHER" id="PTHR15710">
    <property type="entry name" value="E3 UBIQUITIN-PROTEIN LIGASE PRAJA"/>
    <property type="match status" value="1"/>
</dbReference>
<feature type="domain" description="RING-type" evidence="6">
    <location>
        <begin position="223"/>
        <end position="312"/>
    </location>
</feature>
<evidence type="ECO:0000256" key="2">
    <source>
        <dbReference type="ARBA" id="ARBA00022771"/>
    </source>
</evidence>
<name>A0A550CCT5_9AGAR</name>
<evidence type="ECO:0000256" key="3">
    <source>
        <dbReference type="ARBA" id="ARBA00022833"/>
    </source>
</evidence>
<keyword evidence="2 4" id="KW-0863">Zinc-finger</keyword>
<keyword evidence="3" id="KW-0862">Zinc</keyword>
<dbReference type="SUPFAM" id="SSF57850">
    <property type="entry name" value="RING/U-box"/>
    <property type="match status" value="1"/>
</dbReference>
<feature type="compositionally biased region" description="Acidic residues" evidence="5">
    <location>
        <begin position="52"/>
        <end position="66"/>
    </location>
</feature>
<accession>A0A550CCT5</accession>
<feature type="region of interest" description="Disordered" evidence="5">
    <location>
        <begin position="490"/>
        <end position="576"/>
    </location>
</feature>
<feature type="compositionally biased region" description="Low complexity" evidence="5">
    <location>
        <begin position="495"/>
        <end position="514"/>
    </location>
</feature>
<feature type="region of interest" description="Disordered" evidence="5">
    <location>
        <begin position="610"/>
        <end position="638"/>
    </location>
</feature>
<evidence type="ECO:0000256" key="5">
    <source>
        <dbReference type="SAM" id="MobiDB-lite"/>
    </source>
</evidence>
<dbReference type="GO" id="GO:0008270">
    <property type="term" value="F:zinc ion binding"/>
    <property type="evidence" value="ECO:0007669"/>
    <property type="project" value="UniProtKB-KW"/>
</dbReference>
<feature type="region of interest" description="Disordered" evidence="5">
    <location>
        <begin position="992"/>
        <end position="1070"/>
    </location>
</feature>
<sequence length="1185" mass="120433">MSSTDNDIDMDDPNNNTPAAVEHNDNGNYTVAAAHGSATPHDQPMDVQHDDNDPDWVDDEEDDNADPEMPPLEPADLPAPPSAGRRRGRVSDDGDQDRDRRHPTERTDADWQGAAARRVLAGMLPSQAQDTAHHPHPPTPLVANPLNPGPGVPPAAGGAGNPQPAFGNPFAEMLHRMMLGGLGSAPPEKDDPTKAKMIVDALEDVPVGLVRRLERASPEGNGCAICWDKLLDAEGEGFGMADDTATAPIADSAAPTGSESGPSQPASTSTTASTTEPRTPRIVTLPCTHVFHASCLIPWFSRPRQTTCPTCRFNLDPDGLVWGTGRRRGGVFPAMGGGAPGDAEGEPFPGGGFLFGGAPIIVAGGVGDGQDLLRGPLVDMIGGPGSRSPFRMVRRPDGTYTFEATGTVPLGGDARQPQPRGAPEAGNATDGADARNDRDAANGPNNANDANPTDGANPTQAGGANAAQGGPSNTLNDIVAGMMNALFGPRGGQQAGSAGQQAGAAGQQGSGQRQTADAHTDGAPADDDPPLENTGAPPPPSNANAAQQPHAGSAPQGNAGAAPQPSNAPQFPLPPTFAIPFGNGTISIGFDMFLNTMGGGEDMAEDDMGDMHAHGEPHVHGEPHAHGDDPDAHDDDAHQLPFTPMMPDLEAQGYHYHPTPDGRGVTLVGPGGEDTGMDFFMEDPIEVIGGVVGGMPGTGEGQGAGQSQAAGQQPNAHHTDAQHGNAQPHPVATPHQDPHPQPHPVAQPTTVGGEQQAGGAAHFVDVLTNAPIGDLEALRDGLQDSLRTGLQAAIERALAQAPMEALREALGDDALGTALRGMMDRMGEGGAQGAPAQQPPAQQAAPPSQPPQQQPQTAPQPQLAQGATPAQGAPRAQPGALPFPFRLPGMEGLAIPIAGVGLGTPISGVGLGGLGRPPWMAGGLFATPAAGGNGTPAAPPPPSSTAAPPPPSTAPPPTATAPPPAPHTGHAPQPGEIHIPFSETFTTTATARFVIPPGGGPPQMVFEGMTPPVRAGGPPTAPANASGPGAGVAPPPTAAGAAPHAGAGAAARAPPAPRPRRNWTLPSTLGSTLREVVEKREREAGLRCSDHSCGVGPSDEDPDVEVAETAKRQVGIVKSVAPDGNASSACSHVFHPPCLVSAQRVALRGAEESIVDGRVDVTCPVCRVEGTVGLSDWEEGVRALE</sequence>
<feature type="compositionally biased region" description="Gly residues" evidence="5">
    <location>
        <begin position="691"/>
        <end position="704"/>
    </location>
</feature>
<reference evidence="7 8" key="1">
    <citation type="journal article" date="2019" name="New Phytol.">
        <title>Comparative genomics reveals unique wood-decay strategies and fruiting body development in the Schizophyllaceae.</title>
        <authorList>
            <person name="Almasi E."/>
            <person name="Sahu N."/>
            <person name="Krizsan K."/>
            <person name="Balint B."/>
            <person name="Kovacs G.M."/>
            <person name="Kiss B."/>
            <person name="Cseklye J."/>
            <person name="Drula E."/>
            <person name="Henrissat B."/>
            <person name="Nagy I."/>
            <person name="Chovatia M."/>
            <person name="Adam C."/>
            <person name="LaButti K."/>
            <person name="Lipzen A."/>
            <person name="Riley R."/>
            <person name="Grigoriev I.V."/>
            <person name="Nagy L.G."/>
        </authorList>
    </citation>
    <scope>NUCLEOTIDE SEQUENCE [LARGE SCALE GENOMIC DNA]</scope>
    <source>
        <strain evidence="7 8">NL-1724</strain>
    </source>
</reference>
<dbReference type="GO" id="GO:0016567">
    <property type="term" value="P:protein ubiquitination"/>
    <property type="evidence" value="ECO:0007669"/>
    <property type="project" value="TreeGrafter"/>
</dbReference>
<evidence type="ECO:0000256" key="4">
    <source>
        <dbReference type="PROSITE-ProRule" id="PRU00175"/>
    </source>
</evidence>
<keyword evidence="1" id="KW-0479">Metal-binding</keyword>
<dbReference type="SMART" id="SM00184">
    <property type="entry name" value="RING"/>
    <property type="match status" value="2"/>
</dbReference>
<dbReference type="STRING" id="97359.A0A550CCT5"/>
<dbReference type="PANTHER" id="PTHR15710:SF243">
    <property type="entry name" value="E3 UBIQUITIN-PROTEIN LIGASE PRAJA-2 ISOFORM X1"/>
    <property type="match status" value="1"/>
</dbReference>
<dbReference type="GO" id="GO:0005737">
    <property type="term" value="C:cytoplasm"/>
    <property type="evidence" value="ECO:0007669"/>
    <property type="project" value="TreeGrafter"/>
</dbReference>
<keyword evidence="8" id="KW-1185">Reference proteome</keyword>
<dbReference type="GO" id="GO:0061630">
    <property type="term" value="F:ubiquitin protein ligase activity"/>
    <property type="evidence" value="ECO:0007669"/>
    <property type="project" value="TreeGrafter"/>
</dbReference>
<feature type="region of interest" description="Disordered" evidence="5">
    <location>
        <begin position="401"/>
        <end position="475"/>
    </location>
</feature>
<feature type="compositionally biased region" description="Low complexity" evidence="5">
    <location>
        <begin position="854"/>
        <end position="882"/>
    </location>
</feature>
<feature type="compositionally biased region" description="Low complexity" evidence="5">
    <location>
        <begin position="1014"/>
        <end position="1027"/>
    </location>
</feature>
<feature type="region of interest" description="Disordered" evidence="5">
    <location>
        <begin position="1"/>
        <end position="110"/>
    </location>
</feature>
<gene>
    <name evidence="7" type="ORF">BD626DRAFT_569733</name>
</gene>
<feature type="compositionally biased region" description="Acidic residues" evidence="5">
    <location>
        <begin position="1"/>
        <end position="12"/>
    </location>
</feature>
<feature type="compositionally biased region" description="Pro residues" evidence="5">
    <location>
        <begin position="68"/>
        <end position="81"/>
    </location>
</feature>
<dbReference type="PROSITE" id="PS50089">
    <property type="entry name" value="ZF_RING_2"/>
    <property type="match status" value="1"/>
</dbReference>
<feature type="compositionally biased region" description="Pro residues" evidence="5">
    <location>
        <begin position="937"/>
        <end position="966"/>
    </location>
</feature>
<comment type="caution">
    <text evidence="7">The sequence shown here is derived from an EMBL/GenBank/DDBJ whole genome shotgun (WGS) entry which is preliminary data.</text>
</comment>
<dbReference type="InterPro" id="IPR013083">
    <property type="entry name" value="Znf_RING/FYVE/PHD"/>
</dbReference>
<feature type="compositionally biased region" description="Low complexity" evidence="5">
    <location>
        <begin position="833"/>
        <end position="846"/>
    </location>
</feature>
<feature type="compositionally biased region" description="Low complexity" evidence="5">
    <location>
        <begin position="441"/>
        <end position="471"/>
    </location>
</feature>
<dbReference type="OrthoDB" id="8062037at2759"/>
<dbReference type="Pfam" id="PF13639">
    <property type="entry name" value="zf-RING_2"/>
    <property type="match status" value="1"/>
</dbReference>
<feature type="region of interest" description="Disordered" evidence="5">
    <location>
        <begin position="248"/>
        <end position="278"/>
    </location>
</feature>
<feature type="region of interest" description="Disordered" evidence="5">
    <location>
        <begin position="925"/>
        <end position="978"/>
    </location>
</feature>
<proteinExistence type="predicted"/>
<feature type="compositionally biased region" description="Low complexity" evidence="5">
    <location>
        <begin position="1038"/>
        <end position="1053"/>
    </location>
</feature>
<protein>
    <recommendedName>
        <fullName evidence="6">RING-type domain-containing protein</fullName>
    </recommendedName>
</protein>
<feature type="compositionally biased region" description="Basic and acidic residues" evidence="5">
    <location>
        <begin position="89"/>
        <end position="109"/>
    </location>
</feature>
<feature type="compositionally biased region" description="Low complexity" evidence="5">
    <location>
        <begin position="542"/>
        <end position="565"/>
    </location>
</feature>
<evidence type="ECO:0000259" key="6">
    <source>
        <dbReference type="PROSITE" id="PS50089"/>
    </source>
</evidence>
<dbReference type="InterPro" id="IPR001841">
    <property type="entry name" value="Znf_RING"/>
</dbReference>
<evidence type="ECO:0000313" key="7">
    <source>
        <dbReference type="EMBL" id="TRM62584.1"/>
    </source>
</evidence>
<dbReference type="EMBL" id="VDMD01000012">
    <property type="protein sequence ID" value="TRM62584.1"/>
    <property type="molecule type" value="Genomic_DNA"/>
</dbReference>
<organism evidence="7 8">
    <name type="scientific">Schizophyllum amplum</name>
    <dbReference type="NCBI Taxonomy" id="97359"/>
    <lineage>
        <taxon>Eukaryota</taxon>
        <taxon>Fungi</taxon>
        <taxon>Dikarya</taxon>
        <taxon>Basidiomycota</taxon>
        <taxon>Agaricomycotina</taxon>
        <taxon>Agaricomycetes</taxon>
        <taxon>Agaricomycetidae</taxon>
        <taxon>Agaricales</taxon>
        <taxon>Schizophyllaceae</taxon>
        <taxon>Schizophyllum</taxon>
    </lineage>
</organism>
<evidence type="ECO:0000256" key="1">
    <source>
        <dbReference type="ARBA" id="ARBA00022723"/>
    </source>
</evidence>
<dbReference type="Proteomes" id="UP000320762">
    <property type="component" value="Unassembled WGS sequence"/>
</dbReference>
<feature type="region of interest" description="Disordered" evidence="5">
    <location>
        <begin position="691"/>
        <end position="757"/>
    </location>
</feature>